<dbReference type="Proteomes" id="UP000184028">
    <property type="component" value="Unassembled WGS sequence"/>
</dbReference>
<dbReference type="AlphaFoldDB" id="A0A1M7N0U2"/>
<proteinExistence type="predicted"/>
<name>A0A1M7N0U2_9FLAO</name>
<organism evidence="3 4">
    <name type="scientific">Flavobacterium chilense</name>
    <dbReference type="NCBI Taxonomy" id="946677"/>
    <lineage>
        <taxon>Bacteria</taxon>
        <taxon>Pseudomonadati</taxon>
        <taxon>Bacteroidota</taxon>
        <taxon>Flavobacteriia</taxon>
        <taxon>Flavobacteriales</taxon>
        <taxon>Flavobacteriaceae</taxon>
        <taxon>Flavobacterium</taxon>
    </lineage>
</organism>
<feature type="chain" id="PRO_5009928311" evidence="2">
    <location>
        <begin position="19"/>
        <end position="310"/>
    </location>
</feature>
<evidence type="ECO:0000313" key="3">
    <source>
        <dbReference type="EMBL" id="SHM96994.1"/>
    </source>
</evidence>
<reference evidence="4" key="1">
    <citation type="submission" date="2016-11" db="EMBL/GenBank/DDBJ databases">
        <authorList>
            <person name="Varghese N."/>
            <person name="Submissions S."/>
        </authorList>
    </citation>
    <scope>NUCLEOTIDE SEQUENCE [LARGE SCALE GENOMIC DNA]</scope>
    <source>
        <strain evidence="4">DSM 24724</strain>
    </source>
</reference>
<feature type="signal peptide" evidence="2">
    <location>
        <begin position="1"/>
        <end position="18"/>
    </location>
</feature>
<sequence>MKKIVLLISLLVSQIIFSQNTFPGTGNVYFDTSLKIGKQEAPASSIGEINRLSLQPYGHTGGPWNFKTRDDTTLAFLDIDYGITGSALTITSDKNIGIGTTNPQAKLDVNGSIQTGGGANNFYGFGPSSPSKPIDVRSGSHYPYVFNWHEGLTFSAHSGYGGIRFYNQGYPDMFGTGVMVMSITNNNVGIGTTNPTSKLTVAGNIASREVKVTVDAGADFVFENDYPLPPLESVDKFIKENKHLPEVASAKEMQKNGINLSEMNIKLLQKIEELTLYTIDQNEKIKELERQNKKLDNIEKRLKKIENASK</sequence>
<accession>A0A1M7N0U2</accession>
<evidence type="ECO:0000313" key="4">
    <source>
        <dbReference type="Proteomes" id="UP000184028"/>
    </source>
</evidence>
<gene>
    <name evidence="3" type="ORF">SAMN05444484_11713</name>
</gene>
<keyword evidence="2" id="KW-0732">Signal</keyword>
<dbReference type="OrthoDB" id="658938at2"/>
<keyword evidence="4" id="KW-1185">Reference proteome</keyword>
<feature type="coiled-coil region" evidence="1">
    <location>
        <begin position="271"/>
        <end position="308"/>
    </location>
</feature>
<protein>
    <submittedName>
        <fullName evidence="3">Uncharacterized protein</fullName>
    </submittedName>
</protein>
<evidence type="ECO:0000256" key="1">
    <source>
        <dbReference type="SAM" id="Coils"/>
    </source>
</evidence>
<dbReference type="STRING" id="946677.SAMN05444484_11713"/>
<dbReference type="EMBL" id="FRBT01000017">
    <property type="protein sequence ID" value="SHM96994.1"/>
    <property type="molecule type" value="Genomic_DNA"/>
</dbReference>
<keyword evidence="1" id="KW-0175">Coiled coil</keyword>
<dbReference type="RefSeq" id="WP_068845894.1">
    <property type="nucleotide sequence ID" value="NZ_FRBT01000017.1"/>
</dbReference>
<evidence type="ECO:0000256" key="2">
    <source>
        <dbReference type="SAM" id="SignalP"/>
    </source>
</evidence>